<proteinExistence type="predicted"/>
<sequence length="129" mass="14168">MYYTTVLSLVFLLTAKSQPQVGPLGSNRFSGKSTYGLTISARNGNTTVVAMIAGKRYTATYPESTTIYTNTFVRRQEGRFNQVLQITVNDKSYTYKTVEGNTTVFDGDGKELRNGGPFGPFHVTSTAKT</sequence>
<comment type="caution">
    <text evidence="2">The sequence shown here is derived from an EMBL/GenBank/DDBJ whole genome shotgun (WGS) entry which is preliminary data.</text>
</comment>
<keyword evidence="1" id="KW-0732">Signal</keyword>
<feature type="chain" id="PRO_5042823095" evidence="1">
    <location>
        <begin position="20"/>
        <end position="129"/>
    </location>
</feature>
<evidence type="ECO:0000313" key="2">
    <source>
        <dbReference type="EMBL" id="KAK5973163.1"/>
    </source>
</evidence>
<feature type="signal peptide" evidence="1">
    <location>
        <begin position="1"/>
        <end position="19"/>
    </location>
</feature>
<dbReference type="Proteomes" id="UP001331761">
    <property type="component" value="Unassembled WGS sequence"/>
</dbReference>
<dbReference type="AlphaFoldDB" id="A0AAN8FYQ0"/>
<reference evidence="2 3" key="1">
    <citation type="submission" date="2019-10" db="EMBL/GenBank/DDBJ databases">
        <title>Assembly and Annotation for the nematode Trichostrongylus colubriformis.</title>
        <authorList>
            <person name="Martin J."/>
        </authorList>
    </citation>
    <scope>NUCLEOTIDE SEQUENCE [LARGE SCALE GENOMIC DNA]</scope>
    <source>
        <strain evidence="2">G859</strain>
        <tissue evidence="2">Whole worm</tissue>
    </source>
</reference>
<dbReference type="EMBL" id="WIXE01015824">
    <property type="protein sequence ID" value="KAK5973163.1"/>
    <property type="molecule type" value="Genomic_DNA"/>
</dbReference>
<name>A0AAN8FYQ0_TRICO</name>
<accession>A0AAN8FYQ0</accession>
<gene>
    <name evidence="2" type="ORF">GCK32_013465</name>
</gene>
<protein>
    <submittedName>
        <fullName evidence="2">Uncharacterized protein</fullName>
    </submittedName>
</protein>
<keyword evidence="3" id="KW-1185">Reference proteome</keyword>
<evidence type="ECO:0000256" key="1">
    <source>
        <dbReference type="SAM" id="SignalP"/>
    </source>
</evidence>
<organism evidence="2 3">
    <name type="scientific">Trichostrongylus colubriformis</name>
    <name type="common">Black scour worm</name>
    <dbReference type="NCBI Taxonomy" id="6319"/>
    <lineage>
        <taxon>Eukaryota</taxon>
        <taxon>Metazoa</taxon>
        <taxon>Ecdysozoa</taxon>
        <taxon>Nematoda</taxon>
        <taxon>Chromadorea</taxon>
        <taxon>Rhabditida</taxon>
        <taxon>Rhabditina</taxon>
        <taxon>Rhabditomorpha</taxon>
        <taxon>Strongyloidea</taxon>
        <taxon>Trichostrongylidae</taxon>
        <taxon>Trichostrongylus</taxon>
    </lineage>
</organism>
<evidence type="ECO:0000313" key="3">
    <source>
        <dbReference type="Proteomes" id="UP001331761"/>
    </source>
</evidence>